<accession>A0ABD1YA70</accession>
<protein>
    <submittedName>
        <fullName evidence="1">Uncharacterized protein</fullName>
    </submittedName>
</protein>
<evidence type="ECO:0000313" key="1">
    <source>
        <dbReference type="EMBL" id="KAL2623304.1"/>
    </source>
</evidence>
<name>A0ABD1YA70_9MARC</name>
<sequence>MNCDTVGQILLEGCVRALARTRSWDCISPFEEHKNNLSSRAVGIITSKMSEKNHNECIEEESAILRS</sequence>
<organism evidence="1 2">
    <name type="scientific">Riccia fluitans</name>
    <dbReference type="NCBI Taxonomy" id="41844"/>
    <lineage>
        <taxon>Eukaryota</taxon>
        <taxon>Viridiplantae</taxon>
        <taxon>Streptophyta</taxon>
        <taxon>Embryophyta</taxon>
        <taxon>Marchantiophyta</taxon>
        <taxon>Marchantiopsida</taxon>
        <taxon>Marchantiidae</taxon>
        <taxon>Marchantiales</taxon>
        <taxon>Ricciaceae</taxon>
        <taxon>Riccia</taxon>
    </lineage>
</organism>
<dbReference type="EMBL" id="JBHFFA010000006">
    <property type="protein sequence ID" value="KAL2623304.1"/>
    <property type="molecule type" value="Genomic_DNA"/>
</dbReference>
<dbReference type="AlphaFoldDB" id="A0ABD1YA70"/>
<keyword evidence="2" id="KW-1185">Reference proteome</keyword>
<dbReference type="Proteomes" id="UP001605036">
    <property type="component" value="Unassembled WGS sequence"/>
</dbReference>
<reference evidence="1 2" key="1">
    <citation type="submission" date="2024-09" db="EMBL/GenBank/DDBJ databases">
        <title>Chromosome-scale assembly of Riccia fluitans.</title>
        <authorList>
            <person name="Paukszto L."/>
            <person name="Sawicki J."/>
            <person name="Karawczyk K."/>
            <person name="Piernik-Szablinska J."/>
            <person name="Szczecinska M."/>
            <person name="Mazdziarz M."/>
        </authorList>
    </citation>
    <scope>NUCLEOTIDE SEQUENCE [LARGE SCALE GENOMIC DNA]</scope>
    <source>
        <strain evidence="1">Rf_01</strain>
        <tissue evidence="1">Aerial parts of the thallus</tissue>
    </source>
</reference>
<proteinExistence type="predicted"/>
<gene>
    <name evidence="1" type="ORF">R1flu_003509</name>
</gene>
<evidence type="ECO:0000313" key="2">
    <source>
        <dbReference type="Proteomes" id="UP001605036"/>
    </source>
</evidence>
<comment type="caution">
    <text evidence="1">The sequence shown here is derived from an EMBL/GenBank/DDBJ whole genome shotgun (WGS) entry which is preliminary data.</text>
</comment>